<keyword evidence="2" id="KW-1185">Reference proteome</keyword>
<proteinExistence type="predicted"/>
<dbReference type="EMBL" id="MG948468">
    <property type="protein sequence ID" value="AVJ51771.1"/>
    <property type="molecule type" value="Genomic_DNA"/>
</dbReference>
<sequence length="146" mass="16533">MARTPRSVKKDVTTEAAKKAVSKSYKDYQMTSSLEGNFHKVDFSFPGIEGTGHHLMIRSRYSKEYREAEARAARQIRALAVAKGPNEELDPELLKSIQDTAFAALVESWTFEEDCNSVNVVDFFTENPHMYELVNVEAATDSNFFK</sequence>
<evidence type="ECO:0000313" key="1">
    <source>
        <dbReference type="EMBL" id="AVJ51771.1"/>
    </source>
</evidence>
<organism evidence="1 2">
    <name type="scientific">Pantoea phage vB_PagS_Vid5</name>
    <dbReference type="NCBI Taxonomy" id="2099652"/>
    <lineage>
        <taxon>Viruses</taxon>
        <taxon>Duplodnaviria</taxon>
        <taxon>Heunggongvirae</taxon>
        <taxon>Uroviricota</taxon>
        <taxon>Caudoviricetes</taxon>
        <taxon>Vidquintavirus</taxon>
        <taxon>Vidquintavirus Vid5</taxon>
    </lineage>
</organism>
<gene>
    <name evidence="1" type="ORF">Vid5_gp16</name>
</gene>
<protein>
    <submittedName>
        <fullName evidence="1">Uncharacterized protein</fullName>
    </submittedName>
</protein>
<reference evidence="1 2" key="1">
    <citation type="submission" date="2018-02" db="EMBL/GenBank/DDBJ databases">
        <title>Complete genome sequence of Pantoea phage vB_PagS_Vid5.</title>
        <authorList>
            <person name="Truncaite L."/>
            <person name="Simoliunas E."/>
            <person name="Meskys R."/>
        </authorList>
    </citation>
    <scope>NUCLEOTIDE SEQUENCE [LARGE SCALE GENOMIC DNA]</scope>
</reference>
<dbReference type="OrthoDB" id="24943at10239"/>
<accession>A0A2P1CKI4</accession>
<name>A0A2P1CKI4_9CAUD</name>
<evidence type="ECO:0000313" key="2">
    <source>
        <dbReference type="Proteomes" id="UP000241629"/>
    </source>
</evidence>
<dbReference type="Proteomes" id="UP000241629">
    <property type="component" value="Segment"/>
</dbReference>